<sequence length="97" mass="11096">MEFNEYQKDANRTLFGTETVLTNLGLGLASETGQITYMMKRYSFEGAKLDKQVLTHEIGDALWYLSQIAEWADIDFEDAAKENLASLNQRYPDGEHK</sequence>
<dbReference type="AlphaFoldDB" id="A0A4V1AIX2"/>
<dbReference type="Proteomes" id="UP000292886">
    <property type="component" value="Chromosome"/>
</dbReference>
<keyword evidence="2" id="KW-0378">Hydrolase</keyword>
<dbReference type="Pfam" id="PF03819">
    <property type="entry name" value="MazG"/>
    <property type="match status" value="1"/>
</dbReference>
<dbReference type="EMBL" id="CP037940">
    <property type="protein sequence ID" value="QBO36995.1"/>
    <property type="molecule type" value="Genomic_DNA"/>
</dbReference>
<dbReference type="SUPFAM" id="SSF101386">
    <property type="entry name" value="all-alpha NTP pyrophosphatases"/>
    <property type="match status" value="1"/>
</dbReference>
<dbReference type="PIRSF" id="PIRSF006639">
    <property type="entry name" value="UCP006639_pph"/>
    <property type="match status" value="1"/>
</dbReference>
<evidence type="ECO:0000313" key="2">
    <source>
        <dbReference type="EMBL" id="QBO36995.1"/>
    </source>
</evidence>
<reference evidence="3" key="1">
    <citation type="submission" date="2019-03" db="EMBL/GenBank/DDBJ databases">
        <title>Weissella sp. 26KH-42 Genome sequencing.</title>
        <authorList>
            <person name="Heo J."/>
            <person name="Kim S.-J."/>
            <person name="Kim J.-S."/>
            <person name="Hong S.-B."/>
            <person name="Kwon S.-W."/>
        </authorList>
    </citation>
    <scope>NUCLEOTIDE SEQUENCE [LARGE SCALE GENOMIC DNA]</scope>
    <source>
        <strain evidence="3">26KH-42</strain>
    </source>
</reference>
<accession>A0A4V1AIX2</accession>
<dbReference type="CDD" id="cd11541">
    <property type="entry name" value="NTP-PPase_u4"/>
    <property type="match status" value="1"/>
</dbReference>
<evidence type="ECO:0000259" key="1">
    <source>
        <dbReference type="Pfam" id="PF03819"/>
    </source>
</evidence>
<evidence type="ECO:0000313" key="3">
    <source>
        <dbReference type="Proteomes" id="UP000292886"/>
    </source>
</evidence>
<dbReference type="InterPro" id="IPR011379">
    <property type="entry name" value="MazG-related_GP37"/>
</dbReference>
<proteinExistence type="predicted"/>
<dbReference type="GO" id="GO:0016787">
    <property type="term" value="F:hydrolase activity"/>
    <property type="evidence" value="ECO:0007669"/>
    <property type="project" value="UniProtKB-KW"/>
</dbReference>
<keyword evidence="3" id="KW-1185">Reference proteome</keyword>
<feature type="domain" description="NTP pyrophosphohydrolase MazG-like" evidence="1">
    <location>
        <begin position="27"/>
        <end position="93"/>
    </location>
</feature>
<name>A0A4V1AIX2_9LACO</name>
<dbReference type="KEGG" id="wei:EQG49_11310"/>
<dbReference type="OrthoDB" id="350573at2"/>
<organism evidence="2 3">
    <name type="scientific">Periweissella cryptocerci</name>
    <dbReference type="NCBI Taxonomy" id="2506420"/>
    <lineage>
        <taxon>Bacteria</taxon>
        <taxon>Bacillati</taxon>
        <taxon>Bacillota</taxon>
        <taxon>Bacilli</taxon>
        <taxon>Lactobacillales</taxon>
        <taxon>Lactobacillaceae</taxon>
        <taxon>Periweissella</taxon>
    </lineage>
</organism>
<dbReference type="Gene3D" id="1.10.287.1080">
    <property type="entry name" value="MazG-like"/>
    <property type="match status" value="1"/>
</dbReference>
<dbReference type="InterPro" id="IPR004518">
    <property type="entry name" value="MazG-like_dom"/>
</dbReference>
<dbReference type="RefSeq" id="WP_133364072.1">
    <property type="nucleotide sequence ID" value="NZ_CP037940.1"/>
</dbReference>
<gene>
    <name evidence="2" type="ORF">EQG49_11310</name>
</gene>
<protein>
    <submittedName>
        <fullName evidence="2">Nucleotide pyrophosphohydrolase</fullName>
    </submittedName>
</protein>